<name>A0A1H9Q2M3_9FIRM</name>
<protein>
    <submittedName>
        <fullName evidence="2">Listeria/Bacterioides repeat-containing protein</fullName>
    </submittedName>
</protein>
<accession>A0A1H9Q2M3</accession>
<dbReference type="Proteomes" id="UP000182471">
    <property type="component" value="Unassembled WGS sequence"/>
</dbReference>
<evidence type="ECO:0000313" key="3">
    <source>
        <dbReference type="Proteomes" id="UP000182471"/>
    </source>
</evidence>
<reference evidence="3" key="1">
    <citation type="submission" date="2016-10" db="EMBL/GenBank/DDBJ databases">
        <authorList>
            <person name="Varghese N."/>
            <person name="Submissions S."/>
        </authorList>
    </citation>
    <scope>NUCLEOTIDE SEQUENCE [LARGE SCALE GENOMIC DNA]</scope>
    <source>
        <strain evidence="3">S1b</strain>
    </source>
</reference>
<evidence type="ECO:0000313" key="2">
    <source>
        <dbReference type="EMBL" id="SER54209.1"/>
    </source>
</evidence>
<sequence>MKKVVCNFLREKNIFHSKTTYIVIFIIISIMCVLGVSILKTETGNTVSVFAEKKESNELLNIIEKKKNIDPIFHHKQSLDNIPKEEKKSDYITIDYHLGRGSNSLLNLKKIKRSNCPFELLPPLQALNYKFDGWYLDVGFTHRVDILNKDMPDHLSLYAKWNLEIDNEKNIQNFSYKSSIFDDSSKAWLKYSDYSLIDIKIPGMPNTRKYDFQNKYIDSKYQTPQGICITNDYILVTSYSGEKNKMGSLFVFDKKTLEYLVTLGMDPNSHLGGIAFDGENVWICNSHDMAIERISYDFIKLMASQKRGKTINASKVVDKYKVVNTPSSITYYAGRLWIVTHNVLFNSKLYAYYYTGDRLKTLSNYLIPSQVQGIAFTDKGKVVLSTSYGRTIGSHLKVYKNVAQMASNPHKTVLDIEMPPGSESIDVDGNNEVYVIFETASMKYIDGTDGRGKSLSPIDKILKVFIEN</sequence>
<evidence type="ECO:0000256" key="1">
    <source>
        <dbReference type="SAM" id="Phobius"/>
    </source>
</evidence>
<dbReference type="InterPro" id="IPR011042">
    <property type="entry name" value="6-blade_b-propeller_TolB-like"/>
</dbReference>
<dbReference type="RefSeq" id="WP_083383437.1">
    <property type="nucleotide sequence ID" value="NZ_FOGW01000005.1"/>
</dbReference>
<keyword evidence="1" id="KW-0812">Transmembrane</keyword>
<keyword evidence="1" id="KW-1133">Transmembrane helix</keyword>
<proteinExistence type="predicted"/>
<dbReference type="Gene3D" id="2.120.10.30">
    <property type="entry name" value="TolB, C-terminal domain"/>
    <property type="match status" value="1"/>
</dbReference>
<dbReference type="NCBIfam" id="TIGR02543">
    <property type="entry name" value="List_Bact_rpt"/>
    <property type="match status" value="1"/>
</dbReference>
<dbReference type="AlphaFoldDB" id="A0A1H9Q2M3"/>
<dbReference type="EMBL" id="FOGW01000005">
    <property type="protein sequence ID" value="SER54209.1"/>
    <property type="molecule type" value="Genomic_DNA"/>
</dbReference>
<keyword evidence="1" id="KW-0472">Membrane</keyword>
<organism evidence="2 3">
    <name type="scientific">Lachnobacterium bovis</name>
    <dbReference type="NCBI Taxonomy" id="140626"/>
    <lineage>
        <taxon>Bacteria</taxon>
        <taxon>Bacillati</taxon>
        <taxon>Bacillota</taxon>
        <taxon>Clostridia</taxon>
        <taxon>Lachnospirales</taxon>
        <taxon>Lachnospiraceae</taxon>
        <taxon>Lachnobacterium</taxon>
    </lineage>
</organism>
<feature type="transmembrane region" description="Helical" evidence="1">
    <location>
        <begin position="21"/>
        <end position="39"/>
    </location>
</feature>
<dbReference type="SUPFAM" id="SSF63825">
    <property type="entry name" value="YWTD domain"/>
    <property type="match status" value="1"/>
</dbReference>
<gene>
    <name evidence="2" type="ORF">SAMN02910429_00408</name>
</gene>
<dbReference type="InterPro" id="IPR013378">
    <property type="entry name" value="InlB-like_B-rpt"/>
</dbReference>
<keyword evidence="3" id="KW-1185">Reference proteome</keyword>